<evidence type="ECO:0000256" key="1">
    <source>
        <dbReference type="SAM" id="MobiDB-lite"/>
    </source>
</evidence>
<feature type="region of interest" description="Disordered" evidence="1">
    <location>
        <begin position="29"/>
        <end position="54"/>
    </location>
</feature>
<proteinExistence type="predicted"/>
<gene>
    <name evidence="2" type="ORF">TGAM01_v205609</name>
</gene>
<evidence type="ECO:0000313" key="3">
    <source>
        <dbReference type="Proteomes" id="UP000054821"/>
    </source>
</evidence>
<accession>A0A2P4ZM36</accession>
<organism evidence="2 3">
    <name type="scientific">Trichoderma gamsii</name>
    <dbReference type="NCBI Taxonomy" id="398673"/>
    <lineage>
        <taxon>Eukaryota</taxon>
        <taxon>Fungi</taxon>
        <taxon>Dikarya</taxon>
        <taxon>Ascomycota</taxon>
        <taxon>Pezizomycotina</taxon>
        <taxon>Sordariomycetes</taxon>
        <taxon>Hypocreomycetidae</taxon>
        <taxon>Hypocreales</taxon>
        <taxon>Hypocreaceae</taxon>
        <taxon>Trichoderma</taxon>
    </lineage>
</organism>
<keyword evidence="3" id="KW-1185">Reference proteome</keyword>
<evidence type="ECO:0000313" key="2">
    <source>
        <dbReference type="EMBL" id="PON25315.1"/>
    </source>
</evidence>
<dbReference type="GeneID" id="36347588"/>
<name>A0A2P4ZM36_9HYPO</name>
<dbReference type="EMBL" id="JPDN02000018">
    <property type="protein sequence ID" value="PON25315.1"/>
    <property type="molecule type" value="Genomic_DNA"/>
</dbReference>
<reference evidence="2 3" key="1">
    <citation type="journal article" date="2016" name="Genome Announc.">
        <title>Draft Whole-Genome Sequence of Trichoderma gamsii T6085, a Promising Biocontrol Agent of Fusarium Head Blight on Wheat.</title>
        <authorList>
            <person name="Baroncelli R."/>
            <person name="Zapparata A."/>
            <person name="Piaggeschi G."/>
            <person name="Sarrocco S."/>
            <person name="Vannacci G."/>
        </authorList>
    </citation>
    <scope>NUCLEOTIDE SEQUENCE [LARGE SCALE GENOMIC DNA]</scope>
    <source>
        <strain evidence="2 3">T6085</strain>
    </source>
</reference>
<dbReference type="AlphaFoldDB" id="A0A2P4ZM36"/>
<dbReference type="RefSeq" id="XP_024405529.1">
    <property type="nucleotide sequence ID" value="XM_024549671.1"/>
</dbReference>
<dbReference type="Proteomes" id="UP000054821">
    <property type="component" value="Unassembled WGS sequence"/>
</dbReference>
<sequence>MCCDYTEYRVLHQPEDLVPRGSAELCSGWSTHSTAQHSRQKPGPPGQAIKPLASPQRNCWLPQDALAKS</sequence>
<comment type="caution">
    <text evidence="2">The sequence shown here is derived from an EMBL/GenBank/DDBJ whole genome shotgun (WGS) entry which is preliminary data.</text>
</comment>
<protein>
    <submittedName>
        <fullName evidence="2">Uncharacterized protein</fullName>
    </submittedName>
</protein>